<name>A0A7G9RZ89_9FIRM</name>
<feature type="transmembrane region" description="Helical" evidence="1">
    <location>
        <begin position="36"/>
        <end position="55"/>
    </location>
</feature>
<feature type="transmembrane region" description="Helical" evidence="1">
    <location>
        <begin position="174"/>
        <end position="198"/>
    </location>
</feature>
<feature type="transmembrane region" description="Helical" evidence="1">
    <location>
        <begin position="132"/>
        <end position="153"/>
    </location>
</feature>
<evidence type="ECO:0000256" key="1">
    <source>
        <dbReference type="SAM" id="Phobius"/>
    </source>
</evidence>
<feature type="transmembrane region" description="Helical" evidence="1">
    <location>
        <begin position="255"/>
        <end position="276"/>
    </location>
</feature>
<gene>
    <name evidence="2" type="ORF">H9L01_00630</name>
</gene>
<evidence type="ECO:0000313" key="3">
    <source>
        <dbReference type="Proteomes" id="UP000515928"/>
    </source>
</evidence>
<sequence length="318" mass="33845">MNFWTLFLEIWYIYIGLIFIVSGIDAFKNVDDNRKYGASLFWFILAFLFMVGPYVPKEVNGFLVLGLGVLSAFKVVNISKIEMIPDRFRQTSSDRIGLAIFIPSLIIALGAVIFSMVLPGLADPALKVSDSVFGYIAIGLSAFCGLIAALIITKAGPQDAVKDASRLMRTMGSFSILPQLLAGLGAIFTSAGVGQLISTLMSNVIPNGSALAGVIAYCVGMAIFTIIMGNAFAAFAVITVGIGIPFVFSQGADPVIAGALAMTAGFCGTLLTPMAANFNLLPATLLETKSQYTVIKYQAPFAIALLIAHIVLMYFLAF</sequence>
<feature type="transmembrane region" description="Helical" evidence="1">
    <location>
        <begin position="98"/>
        <end position="120"/>
    </location>
</feature>
<feature type="transmembrane region" description="Helical" evidence="1">
    <location>
        <begin position="231"/>
        <end position="249"/>
    </location>
</feature>
<dbReference type="RefSeq" id="WP_187534034.1">
    <property type="nucleotide sequence ID" value="NZ_CBCSHU010000009.1"/>
</dbReference>
<evidence type="ECO:0000313" key="2">
    <source>
        <dbReference type="EMBL" id="QNN60914.1"/>
    </source>
</evidence>
<keyword evidence="3" id="KW-1185">Reference proteome</keyword>
<reference evidence="2 3" key="1">
    <citation type="submission" date="2020-08" db="EMBL/GenBank/DDBJ databases">
        <title>Genome sequence of Erysipelothrix inopinata DSM 15511T.</title>
        <authorList>
            <person name="Hyun D.-W."/>
            <person name="Bae J.-W."/>
        </authorList>
    </citation>
    <scope>NUCLEOTIDE SEQUENCE [LARGE SCALE GENOMIC DNA]</scope>
    <source>
        <strain evidence="2 3">DSM 15511</strain>
    </source>
</reference>
<feature type="transmembrane region" description="Helical" evidence="1">
    <location>
        <begin position="61"/>
        <end position="78"/>
    </location>
</feature>
<dbReference type="Pfam" id="PF06166">
    <property type="entry name" value="DUF979"/>
    <property type="match status" value="1"/>
</dbReference>
<organism evidence="2 3">
    <name type="scientific">Erysipelothrix inopinata</name>
    <dbReference type="NCBI Taxonomy" id="225084"/>
    <lineage>
        <taxon>Bacteria</taxon>
        <taxon>Bacillati</taxon>
        <taxon>Bacillota</taxon>
        <taxon>Erysipelotrichia</taxon>
        <taxon>Erysipelotrichales</taxon>
        <taxon>Erysipelotrichaceae</taxon>
        <taxon>Erysipelothrix</taxon>
    </lineage>
</organism>
<dbReference type="AlphaFoldDB" id="A0A7G9RZ89"/>
<feature type="transmembrane region" description="Helical" evidence="1">
    <location>
        <begin position="204"/>
        <end position="224"/>
    </location>
</feature>
<accession>A0A7G9RZ89</accession>
<protein>
    <submittedName>
        <fullName evidence="2">DUF979 domain-containing protein</fullName>
    </submittedName>
</protein>
<dbReference type="Proteomes" id="UP000515928">
    <property type="component" value="Chromosome"/>
</dbReference>
<keyword evidence="1" id="KW-0812">Transmembrane</keyword>
<feature type="transmembrane region" description="Helical" evidence="1">
    <location>
        <begin position="6"/>
        <end position="24"/>
    </location>
</feature>
<keyword evidence="1" id="KW-0472">Membrane</keyword>
<keyword evidence="1" id="KW-1133">Transmembrane helix</keyword>
<dbReference type="EMBL" id="CP060715">
    <property type="protein sequence ID" value="QNN60914.1"/>
    <property type="molecule type" value="Genomic_DNA"/>
</dbReference>
<feature type="transmembrane region" description="Helical" evidence="1">
    <location>
        <begin position="297"/>
        <end position="317"/>
    </location>
</feature>
<proteinExistence type="predicted"/>
<dbReference type="KEGG" id="eio:H9L01_00630"/>
<dbReference type="InterPro" id="IPR009323">
    <property type="entry name" value="DUF979"/>
</dbReference>